<sequence length="187" mass="19919">MSEPFDPAAAAEALLRSGGRVPPASVTPLVSVVRSGEQFLILPPPGDEPSASVLGRIVLEWGYEVPRARHAEFLAFIGEKHGALSVSPVAGLRYLGTYAVFQQSERSLGSFRTLWDLERLSQLEEMTARVADPKDDWGGLVKALMGFRDPDYTAGRSQVILQLAAATMLPASPDPVAGQAPGRGAPP</sequence>
<evidence type="ECO:0000313" key="2">
    <source>
        <dbReference type="Proteomes" id="UP000317078"/>
    </source>
</evidence>
<protein>
    <submittedName>
        <fullName evidence="1">Uncharacterized protein</fullName>
    </submittedName>
</protein>
<name>A0A502F4C3_9PROT</name>
<organism evidence="1 2">
    <name type="scientific">Muricoccus nepalensis</name>
    <dbReference type="NCBI Taxonomy" id="1854500"/>
    <lineage>
        <taxon>Bacteria</taxon>
        <taxon>Pseudomonadati</taxon>
        <taxon>Pseudomonadota</taxon>
        <taxon>Alphaproteobacteria</taxon>
        <taxon>Acetobacterales</taxon>
        <taxon>Roseomonadaceae</taxon>
        <taxon>Muricoccus</taxon>
    </lineage>
</organism>
<gene>
    <name evidence="1" type="ORF">EAH89_26715</name>
</gene>
<comment type="caution">
    <text evidence="1">The sequence shown here is derived from an EMBL/GenBank/DDBJ whole genome shotgun (WGS) entry which is preliminary data.</text>
</comment>
<reference evidence="1 2" key="1">
    <citation type="journal article" date="2019" name="Environ. Microbiol.">
        <title>Species interactions and distinct microbial communities in high Arctic permafrost affected cryosols are associated with the CH4 and CO2 gas fluxes.</title>
        <authorList>
            <person name="Altshuler I."/>
            <person name="Hamel J."/>
            <person name="Turney S."/>
            <person name="Magnuson E."/>
            <person name="Levesque R."/>
            <person name="Greer C."/>
            <person name="Whyte L.G."/>
        </authorList>
    </citation>
    <scope>NUCLEOTIDE SEQUENCE [LARGE SCALE GENOMIC DNA]</scope>
    <source>
        <strain evidence="1 2">S9.3B</strain>
    </source>
</reference>
<evidence type="ECO:0000313" key="1">
    <source>
        <dbReference type="EMBL" id="TPG44883.1"/>
    </source>
</evidence>
<dbReference type="Proteomes" id="UP000317078">
    <property type="component" value="Unassembled WGS sequence"/>
</dbReference>
<accession>A0A502F4C3</accession>
<dbReference type="RefSeq" id="WP_140886779.1">
    <property type="nucleotide sequence ID" value="NZ_RCZP01000049.1"/>
</dbReference>
<dbReference type="AlphaFoldDB" id="A0A502F4C3"/>
<dbReference type="EMBL" id="RCZP01000049">
    <property type="protein sequence ID" value="TPG44883.1"/>
    <property type="molecule type" value="Genomic_DNA"/>
</dbReference>
<proteinExistence type="predicted"/>
<dbReference type="OrthoDB" id="8225216at2"/>
<keyword evidence="2" id="KW-1185">Reference proteome</keyword>